<dbReference type="GO" id="GO:0008168">
    <property type="term" value="F:methyltransferase activity"/>
    <property type="evidence" value="ECO:0007669"/>
    <property type="project" value="UniProtKB-KW"/>
</dbReference>
<keyword evidence="2" id="KW-0808">Transferase</keyword>
<dbReference type="CDD" id="cd02440">
    <property type="entry name" value="AdoMet_MTases"/>
    <property type="match status" value="1"/>
</dbReference>
<evidence type="ECO:0000256" key="2">
    <source>
        <dbReference type="ARBA" id="ARBA00022679"/>
    </source>
</evidence>
<evidence type="ECO:0000256" key="1">
    <source>
        <dbReference type="ARBA" id="ARBA00022603"/>
    </source>
</evidence>
<dbReference type="Pfam" id="PF13649">
    <property type="entry name" value="Methyltransf_25"/>
    <property type="match status" value="1"/>
</dbReference>
<proteinExistence type="predicted"/>
<dbReference type="RefSeq" id="WP_065685492.1">
    <property type="nucleotide sequence ID" value="NZ_JACBIV010000026.1"/>
</dbReference>
<reference evidence="5" key="1">
    <citation type="submission" date="2020-08" db="EMBL/GenBank/DDBJ databases">
        <title>Food and environmental bacterial isolates.</title>
        <authorList>
            <person name="Richter L."/>
            <person name="Du Plessis E.M."/>
            <person name="Duvenage S."/>
            <person name="Allam M."/>
            <person name="Korsten L."/>
        </authorList>
    </citation>
    <scope>NUCLEOTIDE SEQUENCE</scope>
    <source>
        <strain evidence="5">UPMP2127</strain>
    </source>
</reference>
<evidence type="ECO:0000313" key="6">
    <source>
        <dbReference type="Proteomes" id="UP000659084"/>
    </source>
</evidence>
<dbReference type="EMBL" id="JACNYO010000028">
    <property type="protein sequence ID" value="MBC3214791.1"/>
    <property type="molecule type" value="Genomic_DNA"/>
</dbReference>
<gene>
    <name evidence="5" type="ORF">H8J20_21880</name>
</gene>
<evidence type="ECO:0000256" key="3">
    <source>
        <dbReference type="ARBA" id="ARBA00022691"/>
    </source>
</evidence>
<accession>A0AAW3WVC2</accession>
<dbReference type="Proteomes" id="UP000659084">
    <property type="component" value="Unassembled WGS sequence"/>
</dbReference>
<dbReference type="GO" id="GO:0032259">
    <property type="term" value="P:methylation"/>
    <property type="evidence" value="ECO:0007669"/>
    <property type="project" value="UniProtKB-KW"/>
</dbReference>
<comment type="caution">
    <text evidence="5">The sequence shown here is derived from an EMBL/GenBank/DDBJ whole genome shotgun (WGS) entry which is preliminary data.</text>
</comment>
<dbReference type="InterPro" id="IPR041698">
    <property type="entry name" value="Methyltransf_25"/>
</dbReference>
<evidence type="ECO:0000259" key="4">
    <source>
        <dbReference type="Pfam" id="PF13649"/>
    </source>
</evidence>
<organism evidence="5 6">
    <name type="scientific">Serratia fonticola</name>
    <dbReference type="NCBI Taxonomy" id="47917"/>
    <lineage>
        <taxon>Bacteria</taxon>
        <taxon>Pseudomonadati</taxon>
        <taxon>Pseudomonadota</taxon>
        <taxon>Gammaproteobacteria</taxon>
        <taxon>Enterobacterales</taxon>
        <taxon>Yersiniaceae</taxon>
        <taxon>Serratia</taxon>
    </lineage>
</organism>
<dbReference type="PANTHER" id="PTHR43861">
    <property type="entry name" value="TRANS-ACONITATE 2-METHYLTRANSFERASE-RELATED"/>
    <property type="match status" value="1"/>
</dbReference>
<evidence type="ECO:0000313" key="5">
    <source>
        <dbReference type="EMBL" id="MBC3214791.1"/>
    </source>
</evidence>
<keyword evidence="1 5" id="KW-0489">Methyltransferase</keyword>
<dbReference type="PANTHER" id="PTHR43861:SF1">
    <property type="entry name" value="TRANS-ACONITATE 2-METHYLTRANSFERASE"/>
    <property type="match status" value="1"/>
</dbReference>
<feature type="domain" description="Methyltransferase" evidence="4">
    <location>
        <begin position="63"/>
        <end position="156"/>
    </location>
</feature>
<name>A0AAW3WVC2_SERFO</name>
<dbReference type="SUPFAM" id="SSF53335">
    <property type="entry name" value="S-adenosyl-L-methionine-dependent methyltransferases"/>
    <property type="match status" value="1"/>
</dbReference>
<sequence>MSVELNRPSNFIGKQQQTSHDFDEKTFDAHADLYEKMFAAPYRKYLEIPTIGALLGDLTGLNVLDFGCGPGFISRWLQGRGARRIVGYDVSEGMLSYAKRLEQKHPQGISYVATLDNNLKEQFDVVLAIYVMPYAPDKEKLLEMSETMAWLLKPGGRLITLPIHPKFNPDPEYYRPYGFRLIEKEKRTDGSLVNLHICQPPYDVNIEAHYWSEETLTSTLRKAGFHSIFWQQLQPPQPEQEHGVSLDGYLHAPHAAIVEGIKNDKDYTSVPQQSRG</sequence>
<dbReference type="AlphaFoldDB" id="A0AAW3WVC2"/>
<protein>
    <submittedName>
        <fullName evidence="5">Class I SAM-dependent methyltransferase</fullName>
    </submittedName>
</protein>
<keyword evidence="3" id="KW-0949">S-adenosyl-L-methionine</keyword>
<dbReference type="InterPro" id="IPR029063">
    <property type="entry name" value="SAM-dependent_MTases_sf"/>
</dbReference>
<dbReference type="Gene3D" id="3.40.50.150">
    <property type="entry name" value="Vaccinia Virus protein VP39"/>
    <property type="match status" value="1"/>
</dbReference>